<accession>A0A7C9LR27</accession>
<evidence type="ECO:0000313" key="4">
    <source>
        <dbReference type="Proteomes" id="UP000480122"/>
    </source>
</evidence>
<evidence type="ECO:0000256" key="2">
    <source>
        <dbReference type="SAM" id="SignalP"/>
    </source>
</evidence>
<reference evidence="3 4" key="1">
    <citation type="submission" date="2019-11" db="EMBL/GenBank/DDBJ databases">
        <title>Agromyces kandeliae sp. nov., isolated from mangrove soil.</title>
        <authorList>
            <person name="Wang R."/>
        </authorList>
    </citation>
    <scope>NUCLEOTIDE SEQUENCE [LARGE SCALE GENOMIC DNA]</scope>
    <source>
        <strain evidence="3 4">JCM 11431</strain>
    </source>
</reference>
<keyword evidence="4" id="KW-1185">Reference proteome</keyword>
<name>A0A7C9LR27_9MICO</name>
<comment type="caution">
    <text evidence="3">The sequence shown here is derived from an EMBL/GenBank/DDBJ whole genome shotgun (WGS) entry which is preliminary data.</text>
</comment>
<sequence>MRRFTMPAALVFAGALALTGCASGDGGDTAATGDESCSSIAAEVRDISNGVQNNLAAPASLEGLQDYLGEASERTDALIEEAGDSDALIDSLGGFQTALNEVSTYAGGLEEVPSEEDPAAMTIEQDPDELASQQAAVQEASGAVAASCDTESDTESE</sequence>
<protein>
    <submittedName>
        <fullName evidence="3">Uncharacterized protein</fullName>
    </submittedName>
</protein>
<organism evidence="3 4">
    <name type="scientific">Agromyces luteolus</name>
    <dbReference type="NCBI Taxonomy" id="88373"/>
    <lineage>
        <taxon>Bacteria</taxon>
        <taxon>Bacillati</taxon>
        <taxon>Actinomycetota</taxon>
        <taxon>Actinomycetes</taxon>
        <taxon>Micrococcales</taxon>
        <taxon>Microbacteriaceae</taxon>
        <taxon>Agromyces</taxon>
    </lineage>
</organism>
<proteinExistence type="predicted"/>
<feature type="region of interest" description="Disordered" evidence="1">
    <location>
        <begin position="126"/>
        <end position="157"/>
    </location>
</feature>
<dbReference type="OrthoDB" id="5007843at2"/>
<gene>
    <name evidence="3" type="ORF">GLX25_00370</name>
</gene>
<dbReference type="PROSITE" id="PS51257">
    <property type="entry name" value="PROKAR_LIPOPROTEIN"/>
    <property type="match status" value="1"/>
</dbReference>
<dbReference type="AlphaFoldDB" id="A0A7C9LR27"/>
<evidence type="ECO:0000256" key="1">
    <source>
        <dbReference type="SAM" id="MobiDB-lite"/>
    </source>
</evidence>
<feature type="compositionally biased region" description="Low complexity" evidence="1">
    <location>
        <begin position="131"/>
        <end position="147"/>
    </location>
</feature>
<feature type="signal peptide" evidence="2">
    <location>
        <begin position="1"/>
        <end position="24"/>
    </location>
</feature>
<feature type="chain" id="PRO_5028839640" evidence="2">
    <location>
        <begin position="25"/>
        <end position="157"/>
    </location>
</feature>
<dbReference type="EMBL" id="WODA01000002">
    <property type="protein sequence ID" value="MUN05576.1"/>
    <property type="molecule type" value="Genomic_DNA"/>
</dbReference>
<evidence type="ECO:0000313" key="3">
    <source>
        <dbReference type="EMBL" id="MUN05576.1"/>
    </source>
</evidence>
<keyword evidence="2" id="KW-0732">Signal</keyword>
<dbReference type="Proteomes" id="UP000480122">
    <property type="component" value="Unassembled WGS sequence"/>
</dbReference>
<dbReference type="RefSeq" id="WP_155840247.1">
    <property type="nucleotide sequence ID" value="NZ_BAAAIA010000009.1"/>
</dbReference>